<feature type="region of interest" description="Disordered" evidence="1">
    <location>
        <begin position="1"/>
        <end position="21"/>
    </location>
</feature>
<dbReference type="PATRIC" id="fig|479117.4.peg.306"/>
<dbReference type="Pfam" id="PF12811">
    <property type="entry name" value="BaxI_1"/>
    <property type="match status" value="1"/>
</dbReference>
<dbReference type="InterPro" id="IPR010539">
    <property type="entry name" value="BaxI_1-like"/>
</dbReference>
<dbReference type="Proteomes" id="UP000243589">
    <property type="component" value="Unassembled WGS sequence"/>
</dbReference>
<dbReference type="PANTHER" id="PTHR41282">
    <property type="entry name" value="CONSERVED TRANSMEMBRANE PROTEIN-RELATED"/>
    <property type="match status" value="1"/>
</dbReference>
<dbReference type="RefSeq" id="WP_062019686.1">
    <property type="nucleotide sequence ID" value="NZ_LQQC01000004.1"/>
</dbReference>
<sequence>MANPLMNRALNEGVKDRQTPSADHLNSMYMAPSAENRNAGPGQPVQPQAPAAERPMQYNDVFMKSLACFGVLLVGAIVGWVMPALALPAVLIGLVLGLINSFKREPVPFLILAYAAVEGVFLGGISKIFETSYDGIVMQAVLATLSVFAVMFALFKFKVIRFGAKGMKFLMLAVGGYAVFSLINFFYVLFTGNGGARNVQIELFGMTFPLGVIIGVVAVVLASLTLITDFQAIEAGVDNKIPERYSWTMAFSLMVSLIWLYVEILRLLSYFRQD</sequence>
<keyword evidence="2" id="KW-1133">Transmembrane helix</keyword>
<gene>
    <name evidence="3" type="ORF">Bravens_00308</name>
</gene>
<keyword evidence="2" id="KW-0812">Transmembrane</keyword>
<comment type="caution">
    <text evidence="3">The sequence shown here is derived from an EMBL/GenBank/DDBJ whole genome shotgun (WGS) entry which is preliminary data.</text>
</comment>
<evidence type="ECO:0000313" key="4">
    <source>
        <dbReference type="Proteomes" id="UP000243589"/>
    </source>
</evidence>
<evidence type="ECO:0000256" key="2">
    <source>
        <dbReference type="SAM" id="Phobius"/>
    </source>
</evidence>
<name>A0A150HBM6_9MICO</name>
<protein>
    <submittedName>
        <fullName evidence="3">Bax inhibitor 1 like protein</fullName>
    </submittedName>
</protein>
<accession>A0A150HBM6</accession>
<keyword evidence="2" id="KW-0472">Membrane</keyword>
<keyword evidence="4" id="KW-1185">Reference proteome</keyword>
<evidence type="ECO:0000256" key="1">
    <source>
        <dbReference type="SAM" id="MobiDB-lite"/>
    </source>
</evidence>
<dbReference type="AlphaFoldDB" id="A0A150HBM6"/>
<feature type="transmembrane region" description="Helical" evidence="2">
    <location>
        <begin position="169"/>
        <end position="190"/>
    </location>
</feature>
<dbReference type="PANTHER" id="PTHR41282:SF1">
    <property type="entry name" value="CONSERVED TRANSMEMBRANE PROTEIN-RELATED"/>
    <property type="match status" value="1"/>
</dbReference>
<feature type="transmembrane region" description="Helical" evidence="2">
    <location>
        <begin position="109"/>
        <end position="129"/>
    </location>
</feature>
<reference evidence="3 4" key="1">
    <citation type="submission" date="2016-01" db="EMBL/GenBank/DDBJ databases">
        <title>Use of Whole Genome Sequencing to ascertain that Brevibacterium massiliense (Roux, Raoult 2009) is a later heterotypic synonym of Brevibacterium ravenspurgense (Mages 2008).</title>
        <authorList>
            <person name="Bernier A.-M."/>
            <person name="Burdz T."/>
            <person name="Huynh C."/>
            <person name="Pachecho A.L."/>
            <person name="Wiebe D."/>
            <person name="Bonner C."/>
            <person name="Bernard K."/>
        </authorList>
    </citation>
    <scope>NUCLEOTIDE SEQUENCE [LARGE SCALE GENOMIC DNA]</scope>
    <source>
        <strain evidence="3 4">CCUG56047</strain>
    </source>
</reference>
<feature type="transmembrane region" description="Helical" evidence="2">
    <location>
        <begin position="245"/>
        <end position="262"/>
    </location>
</feature>
<feature type="transmembrane region" description="Helical" evidence="2">
    <location>
        <begin position="135"/>
        <end position="157"/>
    </location>
</feature>
<evidence type="ECO:0000313" key="3">
    <source>
        <dbReference type="EMBL" id="KXZ59374.1"/>
    </source>
</evidence>
<dbReference type="EMBL" id="LQQC01000004">
    <property type="protein sequence ID" value="KXZ59374.1"/>
    <property type="molecule type" value="Genomic_DNA"/>
</dbReference>
<organism evidence="3 4">
    <name type="scientific">Brevibacterium ravenspurgense</name>
    <dbReference type="NCBI Taxonomy" id="479117"/>
    <lineage>
        <taxon>Bacteria</taxon>
        <taxon>Bacillati</taxon>
        <taxon>Actinomycetota</taxon>
        <taxon>Actinomycetes</taxon>
        <taxon>Micrococcales</taxon>
        <taxon>Brevibacteriaceae</taxon>
        <taxon>Brevibacterium</taxon>
    </lineage>
</organism>
<feature type="transmembrane region" description="Helical" evidence="2">
    <location>
        <begin position="210"/>
        <end position="233"/>
    </location>
</feature>
<proteinExistence type="predicted"/>